<dbReference type="Proteomes" id="UP000657918">
    <property type="component" value="Chromosome 16"/>
</dbReference>
<reference evidence="2 3" key="1">
    <citation type="submission" date="2020-10" db="EMBL/GenBank/DDBJ databases">
        <title>Plant Genome Project.</title>
        <authorList>
            <person name="Zhang R.-G."/>
        </authorList>
    </citation>
    <scope>NUCLEOTIDE SEQUENCE [LARGE SCALE GENOMIC DNA]</scope>
    <source>
        <strain evidence="2">FAFU-HL-1</strain>
        <tissue evidence="2">Leaf</tissue>
    </source>
</reference>
<name>A0A835JE39_9ROSI</name>
<sequence length="132" mass="14386">MKSSMLHYKTMPKVSQRAHKLECGRLDIEFQSISERKKPLHYGFHVSGGWLYAKVDLHPHATYQAMLPAASAGSNPGVSHGGGPKINRGSKPKDAANTPKEKLTSGDSGKENKKISEEKVVDDTTMNNKANA</sequence>
<dbReference type="AlphaFoldDB" id="A0A835JE39"/>
<feature type="region of interest" description="Disordered" evidence="1">
    <location>
        <begin position="70"/>
        <end position="132"/>
    </location>
</feature>
<evidence type="ECO:0000256" key="1">
    <source>
        <dbReference type="SAM" id="MobiDB-lite"/>
    </source>
</evidence>
<feature type="compositionally biased region" description="Basic and acidic residues" evidence="1">
    <location>
        <begin position="91"/>
        <end position="122"/>
    </location>
</feature>
<protein>
    <submittedName>
        <fullName evidence="2">Uncharacterized protein</fullName>
    </submittedName>
</protein>
<comment type="caution">
    <text evidence="2">The sequence shown here is derived from an EMBL/GenBank/DDBJ whole genome shotgun (WGS) entry which is preliminary data.</text>
</comment>
<proteinExistence type="predicted"/>
<gene>
    <name evidence="2" type="ORF">SADUNF_Sadunf16G0254900</name>
</gene>
<dbReference type="EMBL" id="JADGMS010000016">
    <property type="protein sequence ID" value="KAF9666689.1"/>
    <property type="molecule type" value="Genomic_DNA"/>
</dbReference>
<organism evidence="2 3">
    <name type="scientific">Salix dunnii</name>
    <dbReference type="NCBI Taxonomy" id="1413687"/>
    <lineage>
        <taxon>Eukaryota</taxon>
        <taxon>Viridiplantae</taxon>
        <taxon>Streptophyta</taxon>
        <taxon>Embryophyta</taxon>
        <taxon>Tracheophyta</taxon>
        <taxon>Spermatophyta</taxon>
        <taxon>Magnoliopsida</taxon>
        <taxon>eudicotyledons</taxon>
        <taxon>Gunneridae</taxon>
        <taxon>Pentapetalae</taxon>
        <taxon>rosids</taxon>
        <taxon>fabids</taxon>
        <taxon>Malpighiales</taxon>
        <taxon>Salicaceae</taxon>
        <taxon>Saliceae</taxon>
        <taxon>Salix</taxon>
    </lineage>
</organism>
<keyword evidence="3" id="KW-1185">Reference proteome</keyword>
<accession>A0A835JE39</accession>
<evidence type="ECO:0000313" key="3">
    <source>
        <dbReference type="Proteomes" id="UP000657918"/>
    </source>
</evidence>
<evidence type="ECO:0000313" key="2">
    <source>
        <dbReference type="EMBL" id="KAF9666689.1"/>
    </source>
</evidence>